<sequence>MHPASLGFYTPALHPGIASLCYPAPISLYSSAPLAQNLPVIQHPYHCNLDAELQQFRLCTFVTHSTRDTVFISHLATLPLHTPPLPPLSHMQGHAEGKRG</sequence>
<reference evidence="2" key="1">
    <citation type="journal article" date="2017" name="Nat. Commun.">
        <title>The North American bullfrog draft genome provides insight into hormonal regulation of long noncoding RNA.</title>
        <authorList>
            <person name="Hammond S.A."/>
            <person name="Warren R.L."/>
            <person name="Vandervalk B.P."/>
            <person name="Kucuk E."/>
            <person name="Khan H."/>
            <person name="Gibb E.A."/>
            <person name="Pandoh P."/>
            <person name="Kirk H."/>
            <person name="Zhao Y."/>
            <person name="Jones M."/>
            <person name="Mungall A.J."/>
            <person name="Coope R."/>
            <person name="Pleasance S."/>
            <person name="Moore R.A."/>
            <person name="Holt R.A."/>
            <person name="Round J.M."/>
            <person name="Ohora S."/>
            <person name="Walle B.V."/>
            <person name="Veldhoen N."/>
            <person name="Helbing C.C."/>
            <person name="Birol I."/>
        </authorList>
    </citation>
    <scope>NUCLEOTIDE SEQUENCE [LARGE SCALE GENOMIC DNA]</scope>
</reference>
<evidence type="ECO:0000313" key="2">
    <source>
        <dbReference type="Proteomes" id="UP000228934"/>
    </source>
</evidence>
<dbReference type="Proteomes" id="UP000228934">
    <property type="component" value="Unassembled WGS sequence"/>
</dbReference>
<evidence type="ECO:0000313" key="1">
    <source>
        <dbReference type="EMBL" id="PIO37261.1"/>
    </source>
</evidence>
<protein>
    <submittedName>
        <fullName evidence="1">Uncharacterized protein</fullName>
    </submittedName>
</protein>
<proteinExistence type="predicted"/>
<dbReference type="AlphaFoldDB" id="A0A2G9SCU2"/>
<accession>A0A2G9SCU2</accession>
<dbReference type="EMBL" id="KV926447">
    <property type="protein sequence ID" value="PIO37261.1"/>
    <property type="molecule type" value="Genomic_DNA"/>
</dbReference>
<keyword evidence="2" id="KW-1185">Reference proteome</keyword>
<gene>
    <name evidence="1" type="ORF">AB205_0133270</name>
</gene>
<name>A0A2G9SCU2_AQUCT</name>
<organism evidence="1 2">
    <name type="scientific">Aquarana catesbeiana</name>
    <name type="common">American bullfrog</name>
    <name type="synonym">Rana catesbeiana</name>
    <dbReference type="NCBI Taxonomy" id="8400"/>
    <lineage>
        <taxon>Eukaryota</taxon>
        <taxon>Metazoa</taxon>
        <taxon>Chordata</taxon>
        <taxon>Craniata</taxon>
        <taxon>Vertebrata</taxon>
        <taxon>Euteleostomi</taxon>
        <taxon>Amphibia</taxon>
        <taxon>Batrachia</taxon>
        <taxon>Anura</taxon>
        <taxon>Neobatrachia</taxon>
        <taxon>Ranoidea</taxon>
        <taxon>Ranidae</taxon>
        <taxon>Aquarana</taxon>
    </lineage>
</organism>